<comment type="subunit">
    <text evidence="2">Heterodimer of a large and a small subunit.</text>
</comment>
<keyword evidence="4" id="KW-0411">Iron-sulfur</keyword>
<proteinExistence type="predicted"/>
<dbReference type="AlphaFoldDB" id="D6SMM9"/>
<comment type="subcellular location">
    <subcellularLocation>
        <location evidence="1">Periplasm</location>
    </subcellularLocation>
</comment>
<dbReference type="InterPro" id="IPR019546">
    <property type="entry name" value="TAT_signal_bac_arc"/>
</dbReference>
<protein>
    <recommendedName>
        <fullName evidence="5">DUF362 domain-containing protein</fullName>
    </recommendedName>
</protein>
<gene>
    <name evidence="6" type="ORF">Dthio_PD3382</name>
</gene>
<accession>D6SMM9</accession>
<evidence type="ECO:0000259" key="5">
    <source>
        <dbReference type="Pfam" id="PF04015"/>
    </source>
</evidence>
<dbReference type="RefSeq" id="WP_008869068.1">
    <property type="nucleotide sequence ID" value="NZ_ACJN02000001.1"/>
</dbReference>
<dbReference type="GO" id="GO:0051536">
    <property type="term" value="F:iron-sulfur cluster binding"/>
    <property type="evidence" value="ECO:0007669"/>
    <property type="project" value="UniProtKB-KW"/>
</dbReference>
<keyword evidence="4" id="KW-0408">Iron</keyword>
<evidence type="ECO:0000313" key="7">
    <source>
        <dbReference type="Proteomes" id="UP000005496"/>
    </source>
</evidence>
<evidence type="ECO:0000313" key="6">
    <source>
        <dbReference type="EMBL" id="EFI35940.1"/>
    </source>
</evidence>
<comment type="caution">
    <text evidence="6">The sequence shown here is derived from an EMBL/GenBank/DDBJ whole genome shotgun (WGS) entry which is preliminary data.</text>
</comment>
<reference evidence="6" key="1">
    <citation type="submission" date="2010-05" db="EMBL/GenBank/DDBJ databases">
        <title>The draft genome of Desulfonatronospira thiodismutans ASO3-1.</title>
        <authorList>
            <consortium name="US DOE Joint Genome Institute (JGI-PGF)"/>
            <person name="Lucas S."/>
            <person name="Copeland A."/>
            <person name="Lapidus A."/>
            <person name="Cheng J.-F."/>
            <person name="Bruce D."/>
            <person name="Goodwin L."/>
            <person name="Pitluck S."/>
            <person name="Chertkov O."/>
            <person name="Brettin T."/>
            <person name="Detter J.C."/>
            <person name="Han C."/>
            <person name="Land M.L."/>
            <person name="Hauser L."/>
            <person name="Kyrpides N."/>
            <person name="Mikhailova N."/>
            <person name="Muyzer G."/>
            <person name="Woyke T."/>
        </authorList>
    </citation>
    <scope>NUCLEOTIDE SEQUENCE [LARGE SCALE GENOMIC DNA]</scope>
    <source>
        <strain evidence="6">ASO3-1</strain>
    </source>
</reference>
<dbReference type="InterPro" id="IPR006311">
    <property type="entry name" value="TAT_signal"/>
</dbReference>
<dbReference type="GO" id="GO:0042597">
    <property type="term" value="C:periplasmic space"/>
    <property type="evidence" value="ECO:0007669"/>
    <property type="project" value="UniProtKB-SubCell"/>
</dbReference>
<evidence type="ECO:0000256" key="3">
    <source>
        <dbReference type="ARBA" id="ARBA00022723"/>
    </source>
</evidence>
<keyword evidence="3" id="KW-0479">Metal-binding</keyword>
<dbReference type="OrthoDB" id="9785671at2"/>
<dbReference type="PROSITE" id="PS51318">
    <property type="entry name" value="TAT"/>
    <property type="match status" value="1"/>
</dbReference>
<evidence type="ECO:0000256" key="4">
    <source>
        <dbReference type="ARBA" id="ARBA00023014"/>
    </source>
</evidence>
<dbReference type="InterPro" id="IPR007160">
    <property type="entry name" value="DUF362"/>
</dbReference>
<dbReference type="eggNOG" id="COG2006">
    <property type="taxonomic scope" value="Bacteria"/>
</dbReference>
<dbReference type="Pfam" id="PF04015">
    <property type="entry name" value="DUF362"/>
    <property type="match status" value="1"/>
</dbReference>
<dbReference type="NCBIfam" id="TIGR01409">
    <property type="entry name" value="TAT_signal_seq"/>
    <property type="match status" value="1"/>
</dbReference>
<sequence length="323" mass="34782">MNKKYRVLKRLMPENSLSRRDFLKSQAGLAAAVAFSGLGVLGQASVSSAGNSPDIGVARGGPAEAARACVDLMGGMSSFVSSGDKVVIKPNMSFAHTPDRATNTHPRVVRTLAEMCVEAGASRVMVLDNTLQSAQRCMELSGIRDACADIPNTRVETLDARRFFQEVSISEGESFRSTEVMRDVLDADVLIAAPVAKSHSATGVSVSMKGMMGLIRNRGVMHSRYNLNQAIVDLCTLLKADLTVVDATRVLSSHGPQGPGDVIEGELVLASRDMVAADAKTVELFPWYGRKIRPDQVEHIKMAHERGLGRMDLDNLEIQTVDA</sequence>
<evidence type="ECO:0000256" key="1">
    <source>
        <dbReference type="ARBA" id="ARBA00004418"/>
    </source>
</evidence>
<name>D6SMM9_9BACT</name>
<organism evidence="6 7">
    <name type="scientific">Desulfonatronospira thiodismutans ASO3-1</name>
    <dbReference type="NCBI Taxonomy" id="555779"/>
    <lineage>
        <taxon>Bacteria</taxon>
        <taxon>Pseudomonadati</taxon>
        <taxon>Thermodesulfobacteriota</taxon>
        <taxon>Desulfovibrionia</taxon>
        <taxon>Desulfovibrionales</taxon>
        <taxon>Desulfonatronovibrionaceae</taxon>
        <taxon>Desulfonatronospira</taxon>
    </lineage>
</organism>
<feature type="domain" description="DUF362" evidence="5">
    <location>
        <begin position="86"/>
        <end position="281"/>
    </location>
</feature>
<evidence type="ECO:0000256" key="2">
    <source>
        <dbReference type="ARBA" id="ARBA00011771"/>
    </source>
</evidence>
<dbReference type="EMBL" id="ACJN02000001">
    <property type="protein sequence ID" value="EFI35940.1"/>
    <property type="molecule type" value="Genomic_DNA"/>
</dbReference>
<keyword evidence="7" id="KW-1185">Reference proteome</keyword>
<dbReference type="Proteomes" id="UP000005496">
    <property type="component" value="Unassembled WGS sequence"/>
</dbReference>
<dbReference type="GO" id="GO:0046872">
    <property type="term" value="F:metal ion binding"/>
    <property type="evidence" value="ECO:0007669"/>
    <property type="project" value="UniProtKB-KW"/>
</dbReference>